<dbReference type="Proteomes" id="UP001163321">
    <property type="component" value="Chromosome 1"/>
</dbReference>
<keyword evidence="2" id="KW-1185">Reference proteome</keyword>
<comment type="caution">
    <text evidence="1">The sequence shown here is derived from an EMBL/GenBank/DDBJ whole genome shotgun (WGS) entry which is preliminary data.</text>
</comment>
<reference evidence="1 2" key="1">
    <citation type="journal article" date="2022" name="bioRxiv">
        <title>The genome of the oomycete Peronosclerospora sorghi, a cosmopolitan pathogen of maize and sorghum, is inflated with dispersed pseudogenes.</title>
        <authorList>
            <person name="Fletcher K."/>
            <person name="Martin F."/>
            <person name="Isakeit T."/>
            <person name="Cavanaugh K."/>
            <person name="Magill C."/>
            <person name="Michelmore R."/>
        </authorList>
    </citation>
    <scope>NUCLEOTIDE SEQUENCE [LARGE SCALE GENOMIC DNA]</scope>
    <source>
        <strain evidence="1">P6</strain>
    </source>
</reference>
<proteinExistence type="predicted"/>
<evidence type="ECO:0000313" key="2">
    <source>
        <dbReference type="Proteomes" id="UP001163321"/>
    </source>
</evidence>
<gene>
    <name evidence="1" type="ORF">PsorP6_001796</name>
</gene>
<accession>A0ACC0WTJ7</accession>
<dbReference type="EMBL" id="CM047580">
    <property type="protein sequence ID" value="KAI9921418.1"/>
    <property type="molecule type" value="Genomic_DNA"/>
</dbReference>
<name>A0ACC0WTJ7_9STRA</name>
<evidence type="ECO:0000313" key="1">
    <source>
        <dbReference type="EMBL" id="KAI9921418.1"/>
    </source>
</evidence>
<protein>
    <submittedName>
        <fullName evidence="1">Uncharacterized protein</fullName>
    </submittedName>
</protein>
<organism evidence="1 2">
    <name type="scientific">Peronosclerospora sorghi</name>
    <dbReference type="NCBI Taxonomy" id="230839"/>
    <lineage>
        <taxon>Eukaryota</taxon>
        <taxon>Sar</taxon>
        <taxon>Stramenopiles</taxon>
        <taxon>Oomycota</taxon>
        <taxon>Peronosporomycetes</taxon>
        <taxon>Peronosporales</taxon>
        <taxon>Peronosporaceae</taxon>
        <taxon>Peronosclerospora</taxon>
    </lineage>
</organism>
<sequence>MFSIRLDAAGNIQQLKARLVDQGLRQMYGVYFWETYHRSQVSTRFVHYLQAKNKQQLYGTKQSRLYRRKWVSGNAATIHACSSVVTVMILDELLIGSANDAVADVIKAQLMIDPRQVAYFQSQFIQRLVEKFGQESAPVIYKSKRQRFVALLSAEAEYVALSIAAQAVLWLHLLTELGVGNLSSMMINVDNKAAIMMADHSGYQSRSKNIDFRYHFVRDAVTSVKHEIKYVLSD</sequence>